<keyword evidence="1" id="KW-0276">Fatty acid metabolism</keyword>
<reference evidence="5" key="1">
    <citation type="journal article" date="2019" name="Int. J. Syst. Evol. Microbiol.">
        <title>The Global Catalogue of Microorganisms (GCM) 10K type strain sequencing project: providing services to taxonomists for standard genome sequencing and annotation.</title>
        <authorList>
            <consortium name="The Broad Institute Genomics Platform"/>
            <consortium name="The Broad Institute Genome Sequencing Center for Infectious Disease"/>
            <person name="Wu L."/>
            <person name="Ma J."/>
        </authorList>
    </citation>
    <scope>NUCLEOTIDE SEQUENCE [LARGE SCALE GENOMIC DNA]</scope>
    <source>
        <strain evidence="5">JCM 18298</strain>
    </source>
</reference>
<feature type="compositionally biased region" description="Low complexity" evidence="2">
    <location>
        <begin position="75"/>
        <end position="91"/>
    </location>
</feature>
<comment type="pathway">
    <text evidence="1">Lipid metabolism; fatty acid biosynthesis.</text>
</comment>
<dbReference type="CDD" id="cd06850">
    <property type="entry name" value="biotinyl_domain"/>
    <property type="match status" value="1"/>
</dbReference>
<dbReference type="Pfam" id="PF00364">
    <property type="entry name" value="Biotin_lipoyl"/>
    <property type="match status" value="1"/>
</dbReference>
<evidence type="ECO:0000256" key="2">
    <source>
        <dbReference type="SAM" id="MobiDB-lite"/>
    </source>
</evidence>
<comment type="caution">
    <text evidence="4">The sequence shown here is derived from an EMBL/GenBank/DDBJ whole genome shotgun (WGS) entry which is preliminary data.</text>
</comment>
<sequence>MSTPERVTHRELRELLRSFHESGWNAMTLDVDGIRVTVGKDGPPSAVAAGRDASGSSATAPEAAPARTLPPAPQGPATAPTKSTAPTTPAAEPVDAAGCVEIRSPAVGSFWVAPSPGEPPFVQVGDTVDNAQQLGIVEVMKLMNPVVAPQPGEIVRVFVADAALVEYDQPLFLLRPTDG</sequence>
<feature type="region of interest" description="Disordered" evidence="2">
    <location>
        <begin position="42"/>
        <end position="91"/>
    </location>
</feature>
<proteinExistence type="predicted"/>
<accession>A0ABP9K4F5</accession>
<keyword evidence="1" id="KW-0092">Biotin</keyword>
<dbReference type="SUPFAM" id="SSF51230">
    <property type="entry name" value="Single hybrid motif"/>
    <property type="match status" value="1"/>
</dbReference>
<dbReference type="Gene3D" id="2.40.50.100">
    <property type="match status" value="1"/>
</dbReference>
<dbReference type="InterPro" id="IPR000089">
    <property type="entry name" value="Biotin_lipoyl"/>
</dbReference>
<evidence type="ECO:0000313" key="5">
    <source>
        <dbReference type="Proteomes" id="UP001500603"/>
    </source>
</evidence>
<dbReference type="RefSeq" id="WP_345495084.1">
    <property type="nucleotide sequence ID" value="NZ_BAABJM010000002.1"/>
</dbReference>
<feature type="domain" description="Lipoyl-binding" evidence="3">
    <location>
        <begin position="99"/>
        <end position="175"/>
    </location>
</feature>
<dbReference type="EMBL" id="BAABJM010000002">
    <property type="protein sequence ID" value="GAA5050746.1"/>
    <property type="molecule type" value="Genomic_DNA"/>
</dbReference>
<keyword evidence="1" id="KW-0275">Fatty acid biosynthesis</keyword>
<keyword evidence="1" id="KW-0443">Lipid metabolism</keyword>
<evidence type="ECO:0000313" key="4">
    <source>
        <dbReference type="EMBL" id="GAA5050746.1"/>
    </source>
</evidence>
<dbReference type="InterPro" id="IPR001249">
    <property type="entry name" value="AcCoA_biotinCC"/>
</dbReference>
<organism evidence="4 5">
    <name type="scientific">Nocardia callitridis</name>
    <dbReference type="NCBI Taxonomy" id="648753"/>
    <lineage>
        <taxon>Bacteria</taxon>
        <taxon>Bacillati</taxon>
        <taxon>Actinomycetota</taxon>
        <taxon>Actinomycetes</taxon>
        <taxon>Mycobacteriales</taxon>
        <taxon>Nocardiaceae</taxon>
        <taxon>Nocardia</taxon>
    </lineage>
</organism>
<evidence type="ECO:0000259" key="3">
    <source>
        <dbReference type="PROSITE" id="PS50968"/>
    </source>
</evidence>
<gene>
    <name evidence="4" type="primary">accB</name>
    <name evidence="4" type="ORF">GCM10023318_21330</name>
</gene>
<dbReference type="InterPro" id="IPR011053">
    <property type="entry name" value="Single_hybrid_motif"/>
</dbReference>
<comment type="function">
    <text evidence="1">This protein is a component of the acetyl coenzyme A carboxylase complex; first, biotin carboxylase catalyzes the carboxylation of the carrier protein and then the transcarboxylase transfers the carboxyl group to form malonyl-CoA.</text>
</comment>
<keyword evidence="5" id="KW-1185">Reference proteome</keyword>
<evidence type="ECO:0000256" key="1">
    <source>
        <dbReference type="RuleBase" id="RU364072"/>
    </source>
</evidence>
<dbReference type="PROSITE" id="PS50968">
    <property type="entry name" value="BIOTINYL_LIPOYL"/>
    <property type="match status" value="1"/>
</dbReference>
<name>A0ABP9K4F5_9NOCA</name>
<dbReference type="PRINTS" id="PR01071">
    <property type="entry name" value="ACOABIOTINCC"/>
</dbReference>
<dbReference type="Proteomes" id="UP001500603">
    <property type="component" value="Unassembled WGS sequence"/>
</dbReference>
<keyword evidence="1" id="KW-0444">Lipid biosynthesis</keyword>
<protein>
    <recommendedName>
        <fullName evidence="1">Biotin carboxyl carrier protein of acetyl-CoA carboxylase</fullName>
    </recommendedName>
</protein>